<feature type="domain" description="FH2" evidence="6">
    <location>
        <begin position="1009"/>
        <end position="1409"/>
    </location>
</feature>
<feature type="compositionally biased region" description="Pro residues" evidence="4">
    <location>
        <begin position="766"/>
        <end position="780"/>
    </location>
</feature>
<dbReference type="InterPro" id="IPR042201">
    <property type="entry name" value="FH2_Formin_sf"/>
</dbReference>
<dbReference type="Proteomes" id="UP000595140">
    <property type="component" value="Unassembled WGS sequence"/>
</dbReference>
<keyword evidence="8" id="KW-1185">Reference proteome</keyword>
<dbReference type="Gene3D" id="1.20.58.2220">
    <property type="entry name" value="Formin, FH2 domain"/>
    <property type="match status" value="1"/>
</dbReference>
<proteinExistence type="inferred from homology"/>
<dbReference type="PROSITE" id="PS51444">
    <property type="entry name" value="FH2"/>
    <property type="match status" value="1"/>
</dbReference>
<reference evidence="7 8" key="1">
    <citation type="submission" date="2018-04" db="EMBL/GenBank/DDBJ databases">
        <authorList>
            <person name="Vogel A."/>
        </authorList>
    </citation>
    <scope>NUCLEOTIDE SEQUENCE [LARGE SCALE GENOMIC DNA]</scope>
</reference>
<dbReference type="PROSITE" id="PS51182">
    <property type="entry name" value="C2_TENSIN"/>
    <property type="match status" value="1"/>
</dbReference>
<accession>A0A484NFV4</accession>
<evidence type="ECO:0000259" key="6">
    <source>
        <dbReference type="PROSITE" id="PS51444"/>
    </source>
</evidence>
<organism evidence="7 8">
    <name type="scientific">Cuscuta campestris</name>
    <dbReference type="NCBI Taxonomy" id="132261"/>
    <lineage>
        <taxon>Eukaryota</taxon>
        <taxon>Viridiplantae</taxon>
        <taxon>Streptophyta</taxon>
        <taxon>Embryophyta</taxon>
        <taxon>Tracheophyta</taxon>
        <taxon>Spermatophyta</taxon>
        <taxon>Magnoliopsida</taxon>
        <taxon>eudicotyledons</taxon>
        <taxon>Gunneridae</taxon>
        <taxon>Pentapetalae</taxon>
        <taxon>asterids</taxon>
        <taxon>lamiids</taxon>
        <taxon>Solanales</taxon>
        <taxon>Convolvulaceae</taxon>
        <taxon>Cuscuteae</taxon>
        <taxon>Cuscuta</taxon>
        <taxon>Cuscuta subgen. Grammica</taxon>
        <taxon>Cuscuta sect. Cleistogrammica</taxon>
    </lineage>
</organism>
<dbReference type="InterPro" id="IPR035892">
    <property type="entry name" value="C2_domain_sf"/>
</dbReference>
<evidence type="ECO:0000256" key="3">
    <source>
        <dbReference type="RuleBase" id="RU361260"/>
    </source>
</evidence>
<feature type="compositionally biased region" description="Pro residues" evidence="4">
    <location>
        <begin position="647"/>
        <end position="660"/>
    </location>
</feature>
<evidence type="ECO:0000256" key="4">
    <source>
        <dbReference type="SAM" id="MobiDB-lite"/>
    </source>
</evidence>
<feature type="compositionally biased region" description="Basic and acidic residues" evidence="4">
    <location>
        <begin position="522"/>
        <end position="556"/>
    </location>
</feature>
<dbReference type="Gene3D" id="3.90.190.10">
    <property type="entry name" value="Protein tyrosine phosphatase superfamily"/>
    <property type="match status" value="1"/>
</dbReference>
<dbReference type="PANTHER" id="PTHR45733">
    <property type="entry name" value="FORMIN-J"/>
    <property type="match status" value="1"/>
</dbReference>
<feature type="region of interest" description="Disordered" evidence="4">
    <location>
        <begin position="1393"/>
        <end position="1422"/>
    </location>
</feature>
<comment type="similarity">
    <text evidence="1">Belongs to the formin-like family. Class-II subfamily.</text>
</comment>
<feature type="compositionally biased region" description="Polar residues" evidence="4">
    <location>
        <begin position="750"/>
        <end position="759"/>
    </location>
</feature>
<evidence type="ECO:0000259" key="5">
    <source>
        <dbReference type="PROSITE" id="PS51182"/>
    </source>
</evidence>
<dbReference type="EMBL" id="OOIL02006652">
    <property type="protein sequence ID" value="VFQ99316.1"/>
    <property type="molecule type" value="Genomic_DNA"/>
</dbReference>
<evidence type="ECO:0000256" key="1">
    <source>
        <dbReference type="ARBA" id="ARBA00006468"/>
    </source>
</evidence>
<evidence type="ECO:0000313" key="7">
    <source>
        <dbReference type="EMBL" id="VFQ99316.1"/>
    </source>
</evidence>
<feature type="compositionally biased region" description="Polar residues" evidence="4">
    <location>
        <begin position="561"/>
        <end position="572"/>
    </location>
</feature>
<feature type="domain" description="C2 tensin-type" evidence="5">
    <location>
        <begin position="201"/>
        <end position="345"/>
    </location>
</feature>
<dbReference type="SMART" id="SM00498">
    <property type="entry name" value="FH2"/>
    <property type="match status" value="1"/>
</dbReference>
<dbReference type="Pfam" id="PF10409">
    <property type="entry name" value="PTEN_C2"/>
    <property type="match status" value="1"/>
</dbReference>
<dbReference type="InterPro" id="IPR014020">
    <property type="entry name" value="Tensin_C2-dom"/>
</dbReference>
<feature type="compositionally biased region" description="Polar residues" evidence="4">
    <location>
        <begin position="662"/>
        <end position="671"/>
    </location>
</feature>
<evidence type="ECO:0000256" key="2">
    <source>
        <dbReference type="ARBA" id="ARBA00022912"/>
    </source>
</evidence>
<feature type="compositionally biased region" description="Gly residues" evidence="4">
    <location>
        <begin position="996"/>
        <end position="1010"/>
    </location>
</feature>
<name>A0A484NFV4_9ASTE</name>
<feature type="compositionally biased region" description="Basic and acidic residues" evidence="4">
    <location>
        <begin position="1393"/>
        <end position="1416"/>
    </location>
</feature>
<feature type="region of interest" description="Disordered" evidence="4">
    <location>
        <begin position="1065"/>
        <end position="1084"/>
    </location>
</feature>
<dbReference type="PANTHER" id="PTHR45733:SF10">
    <property type="entry name" value="FORMIN-LIKE PROTEIN 15A-RELATED"/>
    <property type="match status" value="1"/>
</dbReference>
<dbReference type="GO" id="GO:0004721">
    <property type="term" value="F:phosphoprotein phosphatase activity"/>
    <property type="evidence" value="ECO:0007669"/>
    <property type="project" value="UniProtKB-KW"/>
</dbReference>
<feature type="compositionally biased region" description="Pro residues" evidence="4">
    <location>
        <begin position="676"/>
        <end position="690"/>
    </location>
</feature>
<dbReference type="InterPro" id="IPR051144">
    <property type="entry name" value="Formin_homology_domain"/>
</dbReference>
<dbReference type="Pfam" id="PF02181">
    <property type="entry name" value="FH2"/>
    <property type="match status" value="1"/>
</dbReference>
<dbReference type="SUPFAM" id="SSF49562">
    <property type="entry name" value="C2 domain (Calcium/lipid-binding domain, CaLB)"/>
    <property type="match status" value="1"/>
</dbReference>
<protein>
    <recommendedName>
        <fullName evidence="3">Formin-like protein</fullName>
    </recommendedName>
</protein>
<dbReference type="InterPro" id="IPR015425">
    <property type="entry name" value="FH2_Formin"/>
</dbReference>
<dbReference type="SUPFAM" id="SSF101447">
    <property type="entry name" value="Formin homology 2 domain (FH2 domain)"/>
    <property type="match status" value="1"/>
</dbReference>
<dbReference type="SMART" id="SM01326">
    <property type="entry name" value="PTEN_C2"/>
    <property type="match status" value="1"/>
</dbReference>
<dbReference type="Gene3D" id="2.60.40.1110">
    <property type="match status" value="1"/>
</dbReference>
<feature type="compositionally biased region" description="Basic and acidic residues" evidence="4">
    <location>
        <begin position="472"/>
        <end position="497"/>
    </location>
</feature>
<feature type="compositionally biased region" description="Basic and acidic residues" evidence="4">
    <location>
        <begin position="573"/>
        <end position="595"/>
    </location>
</feature>
<feature type="compositionally biased region" description="Basic and acidic residues" evidence="4">
    <location>
        <begin position="1072"/>
        <end position="1084"/>
    </location>
</feature>
<keyword evidence="2" id="KW-0378">Hydrolase</keyword>
<feature type="region of interest" description="Disordered" evidence="4">
    <location>
        <begin position="454"/>
        <end position="1011"/>
    </location>
</feature>
<sequence>MALFRRFFYRKPPDRLLEISDRVYVFDCCFSTNVLDDNEYKTYFGGIVSQLHDYYQDASFMVFNFKKQNTTSPISEIMSRYAMTVMDYPLQHEGYPILPLEMIYHFLRSSESWLSLEGQQNVLLVYCERGGWPLLAFMLAGLLLYRKQYTGEQKTLEMIYKQAPRELFYLLSPFNPQPSQLRYLQYISRIGFGLDWPPPSDTFLALDCVILRFLPFCKNGRGCRPVVRVYGQDPSLVKPNKTSMLLSSASKTIKQYRLYQQEECELVKVDVPCRLKGDIVLECVHVEDDDDHGLVTEELMFRVMFHTAFIRSNALILTRDEIDALWDLRERFSPEFRVEVLFADADAVPSIITREEPYVDESDTSSAASPEEFFEAEEIFSSIVDGQEGRDFSDAPPTAGEVVWKELEHHSFVDCASDEGNQRHDNDHEIKTHTVCNGNKELISINHLPEVSSGIEESQDLSQSVHDEQDELEKNKNREIKPTQNFERQRSLKKIEGDSNMLQSDNVLLPDSPKKQPPADASTKKLPVEKSYAEDNKQDKERMSTKKLEMDADGKNHNRTHPQANSEPSADASSKKDPLSQSNDGDKDQDKERTTTHNIEMQAYQHKIDADSDNVPPASPNKQPLANSEPLKGEALPTPPISYGVRPQPPPPPPPPPPPSIRISTQSTQNLIEAPKPQPPHSGPAIPPPLWEGGASLLRSATGVGAPPPPPPPLVGGGLQPVLHSSSGGLPVSTPSPIYGRTPPPPHPSSGGQIPSSLTPIGGEPLPLPPPAIQSPPPPSGAGRKPNTPLPGCAPIAPPPVPCLGSHHPTSSCGPPSQPSGRGPPSPPGCPIPPPPPGGPVPPPPPSGPGPPPPPGCHVPPPPPGGPVPPPPPSGSGPPPPPGGRGPPPPPGCPVPPPPGGPVPPPPPSGPGPPPPPGGRGPPPPPGCPRPPPPPGGCGPPPPPRCPGPPPPPGGCGPPPPPRCPGPPPPPGAPGPPLPPGAPRPPGGAPLPPGNGLPGGRGRGAAGRGLAGAVRRSTLKPLHWSKVTRALQGSLWEELQRHGEPQIAPEFDVSEIETLFSAVVTKSNKSTSGDKQKSAGSKPDKVHLIDLRRANNTEIMLTKVKMPLPDMMAAALAMDESVLDADQVENLIKFCPTKEEIELLKNYTGDREMLGKCEQFFLELMKVPRVESKLRVFLFKIQFNTQVSDFRRSMTIVNSACEEYQVRSSMKLKVIMKTILDLGNTLNRGTARGAAVGFKLDSLLKLTDTRANNRMTLMQFLCKSVAQKSPALLDFHVDFVSLEAASKIQLKALAEEMQTITKGLEKVKQERTASENDGPVSETFRKTLKEFIGAAEAEVTSLTNLYSVAGRNADALALYFGEDPARCPFEQVATILLNFTRLFQKSHEENLKQAELEKKKAQKEAEAEDAKGRNQTEEPQTD</sequence>
<evidence type="ECO:0000313" key="8">
    <source>
        <dbReference type="Proteomes" id="UP000595140"/>
    </source>
</evidence>
<dbReference type="SUPFAM" id="SSF52799">
    <property type="entry name" value="(Phosphotyrosine protein) phosphatases II"/>
    <property type="match status" value="1"/>
</dbReference>
<dbReference type="OrthoDB" id="1668162at2759"/>
<feature type="compositionally biased region" description="Pro residues" evidence="4">
    <location>
        <begin position="816"/>
        <end position="995"/>
    </location>
</feature>
<keyword evidence="2" id="KW-0904">Protein phosphatase</keyword>
<dbReference type="InterPro" id="IPR029021">
    <property type="entry name" value="Prot-tyrosine_phosphatase-like"/>
</dbReference>
<gene>
    <name evidence="7" type="ORF">CCAM_LOCUS41092</name>
</gene>
<feature type="compositionally biased region" description="Polar residues" evidence="4">
    <location>
        <begin position="724"/>
        <end position="736"/>
    </location>
</feature>